<reference evidence="1" key="1">
    <citation type="submission" date="2024-03" db="EMBL/GenBank/DDBJ databases">
        <authorList>
            <consortium name="ELIXIR-Norway"/>
            <consortium name="Elixir Norway"/>
        </authorList>
    </citation>
    <scope>NUCLEOTIDE SEQUENCE</scope>
</reference>
<gene>
    <name evidence="1" type="ORF">CSSPJE1EN2_LOCUS19849</name>
</gene>
<sequence length="99" mass="10668">MHPLNQFSAKPAELNMTCAAAGGRDNGASYCPLAAGGGVTRLVPIGETCYSLHPYMLLGLELCILLKVICFLVPTAMECCISTHYNISTNEFQMLVKID</sequence>
<protein>
    <submittedName>
        <fullName evidence="1">Uncharacterized protein</fullName>
    </submittedName>
</protein>
<evidence type="ECO:0000313" key="1">
    <source>
        <dbReference type="EMBL" id="CAK9878024.1"/>
    </source>
</evidence>
<name>A0ABP1BQR9_9BRYO</name>
<accession>A0ABP1BQR9</accession>
<keyword evidence="2" id="KW-1185">Reference proteome</keyword>
<evidence type="ECO:0000313" key="2">
    <source>
        <dbReference type="Proteomes" id="UP001497522"/>
    </source>
</evidence>
<dbReference type="Proteomes" id="UP001497522">
    <property type="component" value="Chromosome 6"/>
</dbReference>
<dbReference type="EMBL" id="OZ023707">
    <property type="protein sequence ID" value="CAK9878024.1"/>
    <property type="molecule type" value="Genomic_DNA"/>
</dbReference>
<organism evidence="1 2">
    <name type="scientific">Sphagnum jensenii</name>
    <dbReference type="NCBI Taxonomy" id="128206"/>
    <lineage>
        <taxon>Eukaryota</taxon>
        <taxon>Viridiplantae</taxon>
        <taxon>Streptophyta</taxon>
        <taxon>Embryophyta</taxon>
        <taxon>Bryophyta</taxon>
        <taxon>Sphagnophytina</taxon>
        <taxon>Sphagnopsida</taxon>
        <taxon>Sphagnales</taxon>
        <taxon>Sphagnaceae</taxon>
        <taxon>Sphagnum</taxon>
    </lineage>
</organism>
<proteinExistence type="predicted"/>